<name>A0A7W8BZS0_9BACT</name>
<dbReference type="Pfam" id="PF08220">
    <property type="entry name" value="HTH_DeoR"/>
    <property type="match status" value="1"/>
</dbReference>
<dbReference type="SUPFAM" id="SSF46785">
    <property type="entry name" value="Winged helix' DNA-binding domain"/>
    <property type="match status" value="1"/>
</dbReference>
<dbReference type="SMART" id="SM01134">
    <property type="entry name" value="DeoRC"/>
    <property type="match status" value="1"/>
</dbReference>
<dbReference type="Gene3D" id="1.10.10.10">
    <property type="entry name" value="Winged helix-like DNA-binding domain superfamily/Winged helix DNA-binding domain"/>
    <property type="match status" value="1"/>
</dbReference>
<dbReference type="PANTHER" id="PTHR30363">
    <property type="entry name" value="HTH-TYPE TRANSCRIPTIONAL REGULATOR SRLR-RELATED"/>
    <property type="match status" value="1"/>
</dbReference>
<dbReference type="InterPro" id="IPR050313">
    <property type="entry name" value="Carb_Metab_HTH_regulators"/>
</dbReference>
<dbReference type="SUPFAM" id="SSF100950">
    <property type="entry name" value="NagB/RpiA/CoA transferase-like"/>
    <property type="match status" value="1"/>
</dbReference>
<reference evidence="5 6" key="1">
    <citation type="submission" date="2020-08" db="EMBL/GenBank/DDBJ databases">
        <title>Genomic Encyclopedia of Type Strains, Phase IV (KMG-IV): sequencing the most valuable type-strain genomes for metagenomic binning, comparative biology and taxonomic classification.</title>
        <authorList>
            <person name="Goeker M."/>
        </authorList>
    </citation>
    <scope>NUCLEOTIDE SEQUENCE [LARGE SCALE GENOMIC DNA]</scope>
    <source>
        <strain evidence="5 6">DSM 11275</strain>
    </source>
</reference>
<evidence type="ECO:0000256" key="1">
    <source>
        <dbReference type="ARBA" id="ARBA00023015"/>
    </source>
</evidence>
<gene>
    <name evidence="5" type="ORF">HNQ38_001037</name>
</gene>
<dbReference type="Gene3D" id="3.40.50.1360">
    <property type="match status" value="1"/>
</dbReference>
<evidence type="ECO:0000256" key="2">
    <source>
        <dbReference type="ARBA" id="ARBA00023125"/>
    </source>
</evidence>
<dbReference type="InterPro" id="IPR036390">
    <property type="entry name" value="WH_DNA-bd_sf"/>
</dbReference>
<dbReference type="InterPro" id="IPR014036">
    <property type="entry name" value="DeoR-like_C"/>
</dbReference>
<accession>A0A7W8BZS0</accession>
<evidence type="ECO:0000313" key="6">
    <source>
        <dbReference type="Proteomes" id="UP000539075"/>
    </source>
</evidence>
<evidence type="ECO:0000256" key="3">
    <source>
        <dbReference type="ARBA" id="ARBA00023163"/>
    </source>
</evidence>
<dbReference type="PROSITE" id="PS51000">
    <property type="entry name" value="HTH_DEOR_2"/>
    <property type="match status" value="1"/>
</dbReference>
<dbReference type="PRINTS" id="PR00037">
    <property type="entry name" value="HTHLACR"/>
</dbReference>
<dbReference type="RefSeq" id="WP_183718312.1">
    <property type="nucleotide sequence ID" value="NZ_JACHGO010000002.1"/>
</dbReference>
<dbReference type="Pfam" id="PF00455">
    <property type="entry name" value="DeoRC"/>
    <property type="match status" value="1"/>
</dbReference>
<keyword evidence="6" id="KW-1185">Reference proteome</keyword>
<dbReference type="InterPro" id="IPR037171">
    <property type="entry name" value="NagB/RpiA_transferase-like"/>
</dbReference>
<dbReference type="GO" id="GO:0003677">
    <property type="term" value="F:DNA binding"/>
    <property type="evidence" value="ECO:0007669"/>
    <property type="project" value="UniProtKB-KW"/>
</dbReference>
<sequence length="258" mass="28403">MLPVERRKKMARLIKNRGALNSRELAETLGISVMTVRRDLKVLEEQNQLEITWGGAVPVGFEAHDIPRSHKAASMQEAKVAIAHAACDFIVEGDFIGLDAGTTTLELARLLPTLPFKHLSVVTPDLEIAMLLSGNAHIEVFLAGGRVDPISRACNDTDSVAYLRRVRTTVAFVGINVWGEQHGVTTSSSEKMNRKIQLMDSTDKSILLVDSSKYGKFSPWRVAGVEQFYRIITDTGLSEDARKNLEANGARLLYAGIE</sequence>
<dbReference type="EMBL" id="JACHGO010000002">
    <property type="protein sequence ID" value="MBB5142958.1"/>
    <property type="molecule type" value="Genomic_DNA"/>
</dbReference>
<dbReference type="AlphaFoldDB" id="A0A7W8BZS0"/>
<keyword evidence="1" id="KW-0805">Transcription regulation</keyword>
<comment type="caution">
    <text evidence="5">The sequence shown here is derived from an EMBL/GenBank/DDBJ whole genome shotgun (WGS) entry which is preliminary data.</text>
</comment>
<evidence type="ECO:0000313" key="5">
    <source>
        <dbReference type="EMBL" id="MBB5142958.1"/>
    </source>
</evidence>
<keyword evidence="3" id="KW-0804">Transcription</keyword>
<dbReference type="GO" id="GO:0003700">
    <property type="term" value="F:DNA-binding transcription factor activity"/>
    <property type="evidence" value="ECO:0007669"/>
    <property type="project" value="InterPro"/>
</dbReference>
<dbReference type="Proteomes" id="UP000539075">
    <property type="component" value="Unassembled WGS sequence"/>
</dbReference>
<dbReference type="SMART" id="SM00420">
    <property type="entry name" value="HTH_DEOR"/>
    <property type="match status" value="1"/>
</dbReference>
<dbReference type="PANTHER" id="PTHR30363:SF44">
    <property type="entry name" value="AGA OPERON TRANSCRIPTIONAL REPRESSOR-RELATED"/>
    <property type="match status" value="1"/>
</dbReference>
<dbReference type="PROSITE" id="PS00894">
    <property type="entry name" value="HTH_DEOR_1"/>
    <property type="match status" value="1"/>
</dbReference>
<organism evidence="5 6">
    <name type="scientific">Desulfovibrio intestinalis</name>
    <dbReference type="NCBI Taxonomy" id="58621"/>
    <lineage>
        <taxon>Bacteria</taxon>
        <taxon>Pseudomonadati</taxon>
        <taxon>Thermodesulfobacteriota</taxon>
        <taxon>Desulfovibrionia</taxon>
        <taxon>Desulfovibrionales</taxon>
        <taxon>Desulfovibrionaceae</taxon>
        <taxon>Desulfovibrio</taxon>
    </lineage>
</organism>
<dbReference type="InterPro" id="IPR036388">
    <property type="entry name" value="WH-like_DNA-bd_sf"/>
</dbReference>
<feature type="domain" description="HTH deoR-type" evidence="4">
    <location>
        <begin position="3"/>
        <end position="58"/>
    </location>
</feature>
<dbReference type="InterPro" id="IPR018356">
    <property type="entry name" value="Tscrpt_reg_HTH_DeoR_CS"/>
</dbReference>
<keyword evidence="2" id="KW-0238">DNA-binding</keyword>
<proteinExistence type="predicted"/>
<protein>
    <submittedName>
        <fullName evidence="5">DeoR/GlpR family transcriptional regulator of sugar metabolism</fullName>
    </submittedName>
</protein>
<evidence type="ECO:0000259" key="4">
    <source>
        <dbReference type="PROSITE" id="PS51000"/>
    </source>
</evidence>
<dbReference type="InterPro" id="IPR001034">
    <property type="entry name" value="DeoR_HTH"/>
</dbReference>